<proteinExistence type="inferred from homology"/>
<evidence type="ECO:0000256" key="1">
    <source>
        <dbReference type="ARBA" id="ARBA00007125"/>
    </source>
</evidence>
<dbReference type="CDD" id="cd24052">
    <property type="entry name" value="ASKHA_NBD_HpPPX-GppA-like"/>
    <property type="match status" value="1"/>
</dbReference>
<comment type="similarity">
    <text evidence="1">Belongs to the GppA/Ppx family.</text>
</comment>
<dbReference type="Proteomes" id="UP000271031">
    <property type="component" value="Unassembled WGS sequence"/>
</dbReference>
<dbReference type="InterPro" id="IPR003695">
    <property type="entry name" value="Ppx_GppA_N"/>
</dbReference>
<dbReference type="InterPro" id="IPR043129">
    <property type="entry name" value="ATPase_NBD"/>
</dbReference>
<keyword evidence="2" id="KW-0378">Hydrolase</keyword>
<dbReference type="SUPFAM" id="SSF53067">
    <property type="entry name" value="Actin-like ATPase domain"/>
    <property type="match status" value="2"/>
</dbReference>
<feature type="domain" description="Ppx/GppA phosphatase C-terminal" evidence="4">
    <location>
        <begin position="323"/>
        <end position="473"/>
    </location>
</feature>
<feature type="domain" description="Ppx/GppA phosphatase N-terminal" evidence="3">
    <location>
        <begin position="20"/>
        <end position="304"/>
    </location>
</feature>
<dbReference type="Gene3D" id="3.30.420.40">
    <property type="match status" value="1"/>
</dbReference>
<dbReference type="Pfam" id="PF21447">
    <property type="entry name" value="Ppx-GppA_III"/>
    <property type="match status" value="1"/>
</dbReference>
<dbReference type="EMBL" id="RHHQ01000024">
    <property type="protein sequence ID" value="RNB81046.1"/>
    <property type="molecule type" value="Genomic_DNA"/>
</dbReference>
<dbReference type="SUPFAM" id="SSF109604">
    <property type="entry name" value="HD-domain/PDEase-like"/>
    <property type="match status" value="1"/>
</dbReference>
<keyword evidence="6" id="KW-1185">Reference proteome</keyword>
<reference evidence="5 6" key="1">
    <citation type="submission" date="2018-10" db="EMBL/GenBank/DDBJ databases">
        <title>Phylogenomics of Brevibacillus.</title>
        <authorList>
            <person name="Dunlap C."/>
        </authorList>
    </citation>
    <scope>NUCLEOTIDE SEQUENCE [LARGE SCALE GENOMIC DNA]</scope>
    <source>
        <strain evidence="5 6">JCM 15716</strain>
    </source>
</reference>
<evidence type="ECO:0000313" key="5">
    <source>
        <dbReference type="EMBL" id="RNB81046.1"/>
    </source>
</evidence>
<sequence>MGVNQKVAVIDMGSNTIRMVIFQMNELTYHLIDDTKETVRLSENMGLEQTIKPAAMERALSALARFMKICRSRQVETIIPVATAAVRQAKNQAEYLERVKQETQLTFRVLSGHEEGYYGFLGVINGLTQPTGFTLDIGGGSSEVTYFAERELANSVSMPFGALTLTEQFRDPAPTGEGKLLLADIRHYLYGAISSNEWIGGKTGVPLIGLGGTVRNIARIHRELIQYPLESAHQYVMTKAQVDETMAFITQLSVKELQALPGLSKDRADIIVAGGLIIQTLMEVSGAPELIISGNGLREGLFFEHYYQVHGSEAFGNPLELDVQNTMRYYGVQIEHAKHVAHLSVRLYDELAAIHSLGERERLLLRIAAQLHNVGVAVSFYEWQKHTYYVLLHTKIVGLTHRERLMVALVAAHRSKKKMREMSLPYQQLLRPEDEDVIAKLSVFLMMARAMDRSLSSHIQDVSCEQKEGKVKIVVYSVDPDIRLELKEAGELQQKFVKAFGCEYSLKTKLTTDRKQ</sequence>
<dbReference type="InterPro" id="IPR003607">
    <property type="entry name" value="HD/PDEase_dom"/>
</dbReference>
<dbReference type="AlphaFoldDB" id="A0A3M8CYZ0"/>
<dbReference type="PIRSF" id="PIRSF001267">
    <property type="entry name" value="Pyrophosphatase_GppA_Ppx"/>
    <property type="match status" value="1"/>
</dbReference>
<dbReference type="InterPro" id="IPR048950">
    <property type="entry name" value="Ppx_GppA_C"/>
</dbReference>
<name>A0A3M8CYZ0_9BACL</name>
<evidence type="ECO:0000259" key="3">
    <source>
        <dbReference type="Pfam" id="PF02541"/>
    </source>
</evidence>
<gene>
    <name evidence="5" type="ORF">EDM56_27045</name>
</gene>
<dbReference type="GO" id="GO:0016787">
    <property type="term" value="F:hydrolase activity"/>
    <property type="evidence" value="ECO:0007669"/>
    <property type="project" value="UniProtKB-KW"/>
</dbReference>
<dbReference type="Gene3D" id="1.10.3210.10">
    <property type="entry name" value="Hypothetical protein af1432"/>
    <property type="match status" value="1"/>
</dbReference>
<dbReference type="RefSeq" id="WP_122921048.1">
    <property type="nucleotide sequence ID" value="NZ_RHHQ01000024.1"/>
</dbReference>
<dbReference type="Pfam" id="PF02541">
    <property type="entry name" value="Ppx-GppA"/>
    <property type="match status" value="1"/>
</dbReference>
<evidence type="ECO:0000313" key="6">
    <source>
        <dbReference type="Proteomes" id="UP000271031"/>
    </source>
</evidence>
<accession>A0A3M8CYZ0</accession>
<evidence type="ECO:0000259" key="4">
    <source>
        <dbReference type="Pfam" id="PF21447"/>
    </source>
</evidence>
<dbReference type="InterPro" id="IPR030673">
    <property type="entry name" value="PyroPPase_GppA_Ppx"/>
</dbReference>
<dbReference type="OrthoDB" id="9807195at2"/>
<organism evidence="5 6">
    <name type="scientific">Brevibacillus fluminis</name>
    <dbReference type="NCBI Taxonomy" id="511487"/>
    <lineage>
        <taxon>Bacteria</taxon>
        <taxon>Bacillati</taxon>
        <taxon>Bacillota</taxon>
        <taxon>Bacilli</taxon>
        <taxon>Bacillales</taxon>
        <taxon>Paenibacillaceae</taxon>
        <taxon>Brevibacillus</taxon>
    </lineage>
</organism>
<protein>
    <submittedName>
        <fullName evidence="5">Ppx/GppA family phosphatase</fullName>
    </submittedName>
</protein>
<comment type="caution">
    <text evidence="5">The sequence shown here is derived from an EMBL/GenBank/DDBJ whole genome shotgun (WGS) entry which is preliminary data.</text>
</comment>
<dbReference type="CDD" id="cd00077">
    <property type="entry name" value="HDc"/>
    <property type="match status" value="1"/>
</dbReference>
<evidence type="ECO:0000256" key="2">
    <source>
        <dbReference type="ARBA" id="ARBA00022801"/>
    </source>
</evidence>
<dbReference type="Gene3D" id="3.30.420.150">
    <property type="entry name" value="Exopolyphosphatase. Domain 2"/>
    <property type="match status" value="1"/>
</dbReference>
<dbReference type="PANTHER" id="PTHR30005:SF0">
    <property type="entry name" value="RETROGRADE REGULATION PROTEIN 2"/>
    <property type="match status" value="1"/>
</dbReference>
<dbReference type="GO" id="GO:0006357">
    <property type="term" value="P:regulation of transcription by RNA polymerase II"/>
    <property type="evidence" value="ECO:0007669"/>
    <property type="project" value="TreeGrafter"/>
</dbReference>
<dbReference type="PANTHER" id="PTHR30005">
    <property type="entry name" value="EXOPOLYPHOSPHATASE"/>
    <property type="match status" value="1"/>
</dbReference>
<dbReference type="InterPro" id="IPR050273">
    <property type="entry name" value="GppA/Ppx_hydrolase"/>
</dbReference>